<name>A0A0C2XB62_SERVB</name>
<evidence type="ECO:0000313" key="5">
    <source>
        <dbReference type="Proteomes" id="UP000054097"/>
    </source>
</evidence>
<dbReference type="GO" id="GO:0003924">
    <property type="term" value="F:GTPase activity"/>
    <property type="evidence" value="ECO:0007669"/>
    <property type="project" value="InterPro"/>
</dbReference>
<dbReference type="STRING" id="933852.A0A0C2XB62"/>
<keyword evidence="5" id="KW-1185">Reference proteome</keyword>
<dbReference type="GO" id="GO:0005525">
    <property type="term" value="F:GTP binding"/>
    <property type="evidence" value="ECO:0007669"/>
    <property type="project" value="UniProtKB-KW"/>
</dbReference>
<gene>
    <name evidence="4" type="ORF">M408DRAFT_25393</name>
</gene>
<dbReference type="NCBIfam" id="TIGR00231">
    <property type="entry name" value="small_GTP"/>
    <property type="match status" value="1"/>
</dbReference>
<dbReference type="InterPro" id="IPR027417">
    <property type="entry name" value="P-loop_NTPase"/>
</dbReference>
<dbReference type="InterPro" id="IPR005225">
    <property type="entry name" value="Small_GTP-bd"/>
</dbReference>
<dbReference type="SMART" id="SM00174">
    <property type="entry name" value="RHO"/>
    <property type="match status" value="1"/>
</dbReference>
<organism evidence="4 5">
    <name type="scientific">Serendipita vermifera MAFF 305830</name>
    <dbReference type="NCBI Taxonomy" id="933852"/>
    <lineage>
        <taxon>Eukaryota</taxon>
        <taxon>Fungi</taxon>
        <taxon>Dikarya</taxon>
        <taxon>Basidiomycota</taxon>
        <taxon>Agaricomycotina</taxon>
        <taxon>Agaricomycetes</taxon>
        <taxon>Sebacinales</taxon>
        <taxon>Serendipitaceae</taxon>
        <taxon>Serendipita</taxon>
    </lineage>
</organism>
<dbReference type="PROSITE" id="PS51420">
    <property type="entry name" value="RHO"/>
    <property type="match status" value="1"/>
</dbReference>
<keyword evidence="1" id="KW-0488">Methylation</keyword>
<accession>A0A0C2XB62</accession>
<dbReference type="InterPro" id="IPR001806">
    <property type="entry name" value="Small_GTPase"/>
</dbReference>
<proteinExistence type="predicted"/>
<dbReference type="InterPro" id="IPR003578">
    <property type="entry name" value="Small_GTPase_Rho"/>
</dbReference>
<reference evidence="4 5" key="1">
    <citation type="submission" date="2014-04" db="EMBL/GenBank/DDBJ databases">
        <authorList>
            <consortium name="DOE Joint Genome Institute"/>
            <person name="Kuo A."/>
            <person name="Zuccaro A."/>
            <person name="Kohler A."/>
            <person name="Nagy L.G."/>
            <person name="Floudas D."/>
            <person name="Copeland A."/>
            <person name="Barry K.W."/>
            <person name="Cichocki N."/>
            <person name="Veneault-Fourrey C."/>
            <person name="LaButti K."/>
            <person name="Lindquist E.A."/>
            <person name="Lipzen A."/>
            <person name="Lundell T."/>
            <person name="Morin E."/>
            <person name="Murat C."/>
            <person name="Sun H."/>
            <person name="Tunlid A."/>
            <person name="Henrissat B."/>
            <person name="Grigoriev I.V."/>
            <person name="Hibbett D.S."/>
            <person name="Martin F."/>
            <person name="Nordberg H.P."/>
            <person name="Cantor M.N."/>
            <person name="Hua S.X."/>
        </authorList>
    </citation>
    <scope>NUCLEOTIDE SEQUENCE [LARGE SCALE GENOMIC DNA]</scope>
    <source>
        <strain evidence="4 5">MAFF 305830</strain>
    </source>
</reference>
<keyword evidence="3" id="KW-0342">GTP-binding</keyword>
<dbReference type="OrthoDB" id="8830751at2759"/>
<reference evidence="5" key="2">
    <citation type="submission" date="2015-01" db="EMBL/GenBank/DDBJ databases">
        <title>Evolutionary Origins and Diversification of the Mycorrhizal Mutualists.</title>
        <authorList>
            <consortium name="DOE Joint Genome Institute"/>
            <consortium name="Mycorrhizal Genomics Consortium"/>
            <person name="Kohler A."/>
            <person name="Kuo A."/>
            <person name="Nagy L.G."/>
            <person name="Floudas D."/>
            <person name="Copeland A."/>
            <person name="Barry K.W."/>
            <person name="Cichocki N."/>
            <person name="Veneault-Fourrey C."/>
            <person name="LaButti K."/>
            <person name="Lindquist E.A."/>
            <person name="Lipzen A."/>
            <person name="Lundell T."/>
            <person name="Morin E."/>
            <person name="Murat C."/>
            <person name="Riley R."/>
            <person name="Ohm R."/>
            <person name="Sun H."/>
            <person name="Tunlid A."/>
            <person name="Henrissat B."/>
            <person name="Grigoriev I.V."/>
            <person name="Hibbett D.S."/>
            <person name="Martin F."/>
        </authorList>
    </citation>
    <scope>NUCLEOTIDE SEQUENCE [LARGE SCALE GENOMIC DNA]</scope>
    <source>
        <strain evidence="5">MAFF 305830</strain>
    </source>
</reference>
<dbReference type="Proteomes" id="UP000054097">
    <property type="component" value="Unassembled WGS sequence"/>
</dbReference>
<dbReference type="PANTHER" id="PTHR24072">
    <property type="entry name" value="RHO FAMILY GTPASE"/>
    <property type="match status" value="1"/>
</dbReference>
<evidence type="ECO:0000256" key="2">
    <source>
        <dbReference type="ARBA" id="ARBA00022741"/>
    </source>
</evidence>
<evidence type="ECO:0000256" key="1">
    <source>
        <dbReference type="ARBA" id="ARBA00022481"/>
    </source>
</evidence>
<dbReference type="Pfam" id="PF00071">
    <property type="entry name" value="Ras"/>
    <property type="match status" value="1"/>
</dbReference>
<dbReference type="SMART" id="SM00175">
    <property type="entry name" value="RAB"/>
    <property type="match status" value="1"/>
</dbReference>
<protein>
    <submittedName>
        <fullName evidence="4">Uncharacterized protein</fullName>
    </submittedName>
</protein>
<dbReference type="SUPFAM" id="SSF52540">
    <property type="entry name" value="P-loop containing nucleoside triphosphate hydrolases"/>
    <property type="match status" value="1"/>
</dbReference>
<dbReference type="Gene3D" id="3.40.50.300">
    <property type="entry name" value="P-loop containing nucleotide triphosphate hydrolases"/>
    <property type="match status" value="1"/>
</dbReference>
<evidence type="ECO:0000313" key="4">
    <source>
        <dbReference type="EMBL" id="KIM26427.1"/>
    </source>
</evidence>
<dbReference type="PROSITE" id="PS51419">
    <property type="entry name" value="RAB"/>
    <property type="match status" value="1"/>
</dbReference>
<dbReference type="AlphaFoldDB" id="A0A0C2XB62"/>
<dbReference type="PROSITE" id="PS51421">
    <property type="entry name" value="RAS"/>
    <property type="match status" value="1"/>
</dbReference>
<dbReference type="PRINTS" id="PR00449">
    <property type="entry name" value="RASTRNSFRMNG"/>
</dbReference>
<dbReference type="EMBL" id="KN824306">
    <property type="protein sequence ID" value="KIM26427.1"/>
    <property type="molecule type" value="Genomic_DNA"/>
</dbReference>
<evidence type="ECO:0000256" key="3">
    <source>
        <dbReference type="ARBA" id="ARBA00023134"/>
    </source>
</evidence>
<dbReference type="HOGENOM" id="CLU_041217_21_2_1"/>
<dbReference type="SMART" id="SM00173">
    <property type="entry name" value="RAS"/>
    <property type="match status" value="1"/>
</dbReference>
<sequence length="196" mass="22034">MNPQRRKFVCVGDGDAGKTSLLNAILKGEFSHEYHPVVLESSTFVAIEVKGEAITLELGESSENGEIHHKFAPMVFADVHAVLFCFSIEWQETLDDILKWWVPHAKEFAPGILGFLVGCKKDLRTDPDTLQYLATLGQMPVTYEQGEEMAHTIGFTYLECSALTGEGVRELLREVTERMDANKWNRPRKSSVCIVM</sequence>
<keyword evidence="2" id="KW-0547">Nucleotide-binding</keyword>
<dbReference type="GO" id="GO:0007264">
    <property type="term" value="P:small GTPase-mediated signal transduction"/>
    <property type="evidence" value="ECO:0007669"/>
    <property type="project" value="InterPro"/>
</dbReference>